<dbReference type="PROSITE" id="PS51186">
    <property type="entry name" value="GNAT"/>
    <property type="match status" value="1"/>
</dbReference>
<dbReference type="InterPro" id="IPR053144">
    <property type="entry name" value="Acetyltransferase_Butenolide"/>
</dbReference>
<gene>
    <name evidence="2" type="ORF">CS022_18335</name>
</gene>
<dbReference type="AlphaFoldDB" id="A0A4Q0YM94"/>
<name>A0A4Q0YM94_9GAMM</name>
<dbReference type="CDD" id="cd04301">
    <property type="entry name" value="NAT_SF"/>
    <property type="match status" value="1"/>
</dbReference>
<dbReference type="Proteomes" id="UP000290287">
    <property type="component" value="Unassembled WGS sequence"/>
</dbReference>
<reference evidence="2 3" key="1">
    <citation type="submission" date="2017-10" db="EMBL/GenBank/DDBJ databases">
        <title>Nyctiphanis sp. nov., isolated from the stomach of the euphausiid Nyctiphanes simplex (Hansen, 1911) in the Gulf of California.</title>
        <authorList>
            <person name="Gomez-Gil B."/>
            <person name="Aguilar-Mendez M."/>
            <person name="Lopez-Cortes A."/>
            <person name="Gomez-Gutierrez J."/>
            <person name="Roque A."/>
            <person name="Lang E."/>
            <person name="Gonzalez-Castillo A."/>
        </authorList>
    </citation>
    <scope>NUCLEOTIDE SEQUENCE [LARGE SCALE GENOMIC DNA]</scope>
    <source>
        <strain evidence="2 3">CAIM 600</strain>
    </source>
</reference>
<dbReference type="PANTHER" id="PTHR43233">
    <property type="entry name" value="FAMILY N-ACETYLTRANSFERASE, PUTATIVE (AFU_ORTHOLOGUE AFUA_6G03350)-RELATED"/>
    <property type="match status" value="1"/>
</dbReference>
<dbReference type="GO" id="GO:0016747">
    <property type="term" value="F:acyltransferase activity, transferring groups other than amino-acyl groups"/>
    <property type="evidence" value="ECO:0007669"/>
    <property type="project" value="InterPro"/>
</dbReference>
<evidence type="ECO:0000313" key="3">
    <source>
        <dbReference type="Proteomes" id="UP000290287"/>
    </source>
</evidence>
<dbReference type="InterPro" id="IPR000182">
    <property type="entry name" value="GNAT_dom"/>
</dbReference>
<keyword evidence="3" id="KW-1185">Reference proteome</keyword>
<keyword evidence="2" id="KW-0808">Transferase</keyword>
<dbReference type="PANTHER" id="PTHR43233:SF1">
    <property type="entry name" value="FAMILY N-ACETYLTRANSFERASE, PUTATIVE (AFU_ORTHOLOGUE AFUA_6G03350)-RELATED"/>
    <property type="match status" value="1"/>
</dbReference>
<dbReference type="EMBL" id="PEIB01000028">
    <property type="protein sequence ID" value="RXJ71962.1"/>
    <property type="molecule type" value="Genomic_DNA"/>
</dbReference>
<dbReference type="Gene3D" id="3.40.630.30">
    <property type="match status" value="1"/>
</dbReference>
<evidence type="ECO:0000313" key="2">
    <source>
        <dbReference type="EMBL" id="RXJ71962.1"/>
    </source>
</evidence>
<evidence type="ECO:0000259" key="1">
    <source>
        <dbReference type="PROSITE" id="PS51186"/>
    </source>
</evidence>
<accession>A0A4Q0YM94</accession>
<dbReference type="Pfam" id="PF13673">
    <property type="entry name" value="Acetyltransf_10"/>
    <property type="match status" value="1"/>
</dbReference>
<dbReference type="OrthoDB" id="9775804at2"/>
<sequence>MTIQYSNDLCKVTPEQLKDFFVDWPNPPTEAKRLDVLKGSYAVWFAFHENRLIGFINAISDGVFYAHIPLLEVLPEYKGKGIGSELVRLMKDSLSEMYAVDIVCDPPLKVFYKQRGFVECSAMVSRCYENQSAGSKS</sequence>
<protein>
    <submittedName>
        <fullName evidence="2">GNAT family N-acetyltransferase</fullName>
    </submittedName>
</protein>
<organism evidence="2 3">
    <name type="scientific">Veronia nyctiphanis</name>
    <dbReference type="NCBI Taxonomy" id="1278244"/>
    <lineage>
        <taxon>Bacteria</taxon>
        <taxon>Pseudomonadati</taxon>
        <taxon>Pseudomonadota</taxon>
        <taxon>Gammaproteobacteria</taxon>
        <taxon>Vibrionales</taxon>
        <taxon>Vibrionaceae</taxon>
        <taxon>Veronia</taxon>
    </lineage>
</organism>
<proteinExistence type="predicted"/>
<comment type="caution">
    <text evidence="2">The sequence shown here is derived from an EMBL/GenBank/DDBJ whole genome shotgun (WGS) entry which is preliminary data.</text>
</comment>
<dbReference type="InterPro" id="IPR016181">
    <property type="entry name" value="Acyl_CoA_acyltransferase"/>
</dbReference>
<feature type="domain" description="N-acetyltransferase" evidence="1">
    <location>
        <begin position="1"/>
        <end position="137"/>
    </location>
</feature>
<dbReference type="SUPFAM" id="SSF55729">
    <property type="entry name" value="Acyl-CoA N-acyltransferases (Nat)"/>
    <property type="match status" value="1"/>
</dbReference>